<keyword evidence="5" id="KW-1185">Reference proteome</keyword>
<keyword evidence="2" id="KW-0378">Hydrolase</keyword>
<comment type="caution">
    <text evidence="4">The sequence shown here is derived from an EMBL/GenBank/DDBJ whole genome shotgun (WGS) entry which is preliminary data.</text>
</comment>
<sequence>MLSNQVGGPADHIDQTYTVNLSSEDRDGVWRLRVRDADAGDVGYINNWGLTLDVPGQALCTNTNNTDVPIPDMNTAASTLLFSGCVGKASATSTVEVHIVHTFRGDLVVVLFARTAPRTHPYPPIPQ</sequence>
<organism evidence="4 5">
    <name type="scientific">Dactylosporangium cerinum</name>
    <dbReference type="NCBI Taxonomy" id="1434730"/>
    <lineage>
        <taxon>Bacteria</taxon>
        <taxon>Bacillati</taxon>
        <taxon>Actinomycetota</taxon>
        <taxon>Actinomycetes</taxon>
        <taxon>Micromonosporales</taxon>
        <taxon>Micromonosporaceae</taxon>
        <taxon>Dactylosporangium</taxon>
    </lineage>
</organism>
<dbReference type="RefSeq" id="WP_380127691.1">
    <property type="nucleotide sequence ID" value="NZ_JBHSIU010000110.1"/>
</dbReference>
<dbReference type="InterPro" id="IPR002884">
    <property type="entry name" value="P_dom"/>
</dbReference>
<dbReference type="Proteomes" id="UP001595912">
    <property type="component" value="Unassembled WGS sequence"/>
</dbReference>
<evidence type="ECO:0000313" key="5">
    <source>
        <dbReference type="Proteomes" id="UP001595912"/>
    </source>
</evidence>
<evidence type="ECO:0000256" key="2">
    <source>
        <dbReference type="ARBA" id="ARBA00022801"/>
    </source>
</evidence>
<dbReference type="PROSITE" id="PS51829">
    <property type="entry name" value="P_HOMO_B"/>
    <property type="match status" value="1"/>
</dbReference>
<gene>
    <name evidence="4" type="ORF">ACFPIJ_54495</name>
</gene>
<dbReference type="InterPro" id="IPR008979">
    <property type="entry name" value="Galactose-bd-like_sf"/>
</dbReference>
<evidence type="ECO:0000259" key="3">
    <source>
        <dbReference type="PROSITE" id="PS51829"/>
    </source>
</evidence>
<keyword evidence="1" id="KW-0645">Protease</keyword>
<reference evidence="5" key="1">
    <citation type="journal article" date="2019" name="Int. J. Syst. Evol. Microbiol.">
        <title>The Global Catalogue of Microorganisms (GCM) 10K type strain sequencing project: providing services to taxonomists for standard genome sequencing and annotation.</title>
        <authorList>
            <consortium name="The Broad Institute Genomics Platform"/>
            <consortium name="The Broad Institute Genome Sequencing Center for Infectious Disease"/>
            <person name="Wu L."/>
            <person name="Ma J."/>
        </authorList>
    </citation>
    <scope>NUCLEOTIDE SEQUENCE [LARGE SCALE GENOMIC DNA]</scope>
    <source>
        <strain evidence="5">CGMCC 4.7152</strain>
    </source>
</reference>
<evidence type="ECO:0000256" key="1">
    <source>
        <dbReference type="ARBA" id="ARBA00022670"/>
    </source>
</evidence>
<dbReference type="SUPFAM" id="SSF49785">
    <property type="entry name" value="Galactose-binding domain-like"/>
    <property type="match status" value="1"/>
</dbReference>
<feature type="domain" description="P/Homo B" evidence="3">
    <location>
        <begin position="1"/>
        <end position="60"/>
    </location>
</feature>
<accession>A0ABV9WED9</accession>
<dbReference type="Gene3D" id="2.60.120.260">
    <property type="entry name" value="Galactose-binding domain-like"/>
    <property type="match status" value="1"/>
</dbReference>
<dbReference type="EMBL" id="JBHSIU010000110">
    <property type="protein sequence ID" value="MFC5006808.1"/>
    <property type="molecule type" value="Genomic_DNA"/>
</dbReference>
<name>A0ABV9WED9_9ACTN</name>
<dbReference type="Pfam" id="PF01483">
    <property type="entry name" value="P_proprotein"/>
    <property type="match status" value="1"/>
</dbReference>
<protein>
    <submittedName>
        <fullName evidence="4">Proprotein convertase P-domain-containing protein</fullName>
    </submittedName>
</protein>
<evidence type="ECO:0000313" key="4">
    <source>
        <dbReference type="EMBL" id="MFC5006808.1"/>
    </source>
</evidence>
<proteinExistence type="predicted"/>